<proteinExistence type="inferred from homology"/>
<gene>
    <name evidence="8" type="ORF">GCM10017655_26030</name>
</gene>
<protein>
    <recommendedName>
        <fullName evidence="6">Bacteriohemerythrin</fullName>
    </recommendedName>
</protein>
<dbReference type="InterPro" id="IPR050669">
    <property type="entry name" value="Hemerythrin"/>
</dbReference>
<evidence type="ECO:0000256" key="4">
    <source>
        <dbReference type="ARBA" id="ARBA00022723"/>
    </source>
</evidence>
<evidence type="ECO:0000256" key="6">
    <source>
        <dbReference type="HAMAP-Rule" id="MF_00556"/>
    </source>
</evidence>
<name>A0A9W6K796_9PSED</name>
<feature type="binding site" evidence="6">
    <location>
        <position position="121"/>
    </location>
    <ligand>
        <name>Fe cation</name>
        <dbReference type="ChEBI" id="CHEBI:24875"/>
        <label>1</label>
    </ligand>
</feature>
<dbReference type="PANTHER" id="PTHR37164:SF1">
    <property type="entry name" value="BACTERIOHEMERYTHRIN"/>
    <property type="match status" value="1"/>
</dbReference>
<dbReference type="PANTHER" id="PTHR37164">
    <property type="entry name" value="BACTERIOHEMERYTHRIN"/>
    <property type="match status" value="1"/>
</dbReference>
<comment type="function">
    <text evidence="6">Oxygen-binding protein. May be involved in a storage mechanism or for delivery to oxygen-requiring enzymes. The oxygen-binding site contains two iron atoms.</text>
</comment>
<organism evidence="8 9">
    <name type="scientific">Pseudomonas turukhanskensis</name>
    <dbReference type="NCBI Taxonomy" id="1806536"/>
    <lineage>
        <taxon>Bacteria</taxon>
        <taxon>Pseudomonadati</taxon>
        <taxon>Pseudomonadota</taxon>
        <taxon>Gammaproteobacteria</taxon>
        <taxon>Pseudomonadales</taxon>
        <taxon>Pseudomonadaceae</taxon>
        <taxon>Pseudomonas</taxon>
    </lineage>
</organism>
<comment type="caution">
    <text evidence="8">The sequence shown here is derived from an EMBL/GenBank/DDBJ whole genome shotgun (WGS) entry which is preliminary data.</text>
</comment>
<feature type="binding site" evidence="6">
    <location>
        <position position="81"/>
    </location>
    <ligand>
        <name>Fe cation</name>
        <dbReference type="ChEBI" id="CHEBI:24875"/>
        <label>2</label>
    </ligand>
</feature>
<dbReference type="InterPro" id="IPR016131">
    <property type="entry name" value="Haemerythrin_Fe_BS"/>
</dbReference>
<feature type="domain" description="Hemerythrin-like" evidence="7">
    <location>
        <begin position="12"/>
        <end position="125"/>
    </location>
</feature>
<dbReference type="Gene3D" id="1.20.120.50">
    <property type="entry name" value="Hemerythrin-like"/>
    <property type="match status" value="1"/>
</dbReference>
<dbReference type="InterPro" id="IPR012312">
    <property type="entry name" value="Hemerythrin-like"/>
</dbReference>
<evidence type="ECO:0000256" key="1">
    <source>
        <dbReference type="ARBA" id="ARBA00010587"/>
    </source>
</evidence>
<feature type="binding site" evidence="6">
    <location>
        <position position="58"/>
    </location>
    <ligand>
        <name>Fe cation</name>
        <dbReference type="ChEBI" id="CHEBI:24875"/>
        <label>1</label>
    </ligand>
</feature>
<dbReference type="AlphaFoldDB" id="A0A9W6K796"/>
<dbReference type="Proteomes" id="UP001143328">
    <property type="component" value="Unassembled WGS sequence"/>
</dbReference>
<accession>A0A9W6K796</accession>
<dbReference type="Pfam" id="PF01814">
    <property type="entry name" value="Hemerythrin"/>
    <property type="match status" value="1"/>
</dbReference>
<reference evidence="8" key="2">
    <citation type="submission" date="2023-01" db="EMBL/GenBank/DDBJ databases">
        <authorList>
            <person name="Sun Q."/>
            <person name="Evtushenko L."/>
        </authorList>
    </citation>
    <scope>NUCLEOTIDE SEQUENCE</scope>
    <source>
        <strain evidence="8">VKM B-2935</strain>
    </source>
</reference>
<evidence type="ECO:0000256" key="2">
    <source>
        <dbReference type="ARBA" id="ARBA00022448"/>
    </source>
</evidence>
<keyword evidence="5 6" id="KW-0408">Iron</keyword>
<feature type="binding site" evidence="6">
    <location>
        <position position="21"/>
    </location>
    <ligand>
        <name>Fe cation</name>
        <dbReference type="ChEBI" id="CHEBI:24875"/>
        <label>1</label>
    </ligand>
</feature>
<feature type="binding site" evidence="6">
    <location>
        <position position="121"/>
    </location>
    <ligand>
        <name>Fe cation</name>
        <dbReference type="ChEBI" id="CHEBI:24875"/>
        <label>2</label>
    </ligand>
</feature>
<evidence type="ECO:0000313" key="9">
    <source>
        <dbReference type="Proteomes" id="UP001143328"/>
    </source>
</evidence>
<keyword evidence="3 6" id="KW-0561">Oxygen transport</keyword>
<dbReference type="PROSITE" id="PS00550">
    <property type="entry name" value="HEMERYTHRINS"/>
    <property type="match status" value="1"/>
</dbReference>
<feature type="binding site" evidence="6">
    <location>
        <position position="77"/>
    </location>
    <ligand>
        <name>Fe cation</name>
        <dbReference type="ChEBI" id="CHEBI:24875"/>
        <label>2</label>
    </ligand>
</feature>
<dbReference type="NCBIfam" id="NF033749">
    <property type="entry name" value="bact_hemeryth"/>
    <property type="match status" value="1"/>
</dbReference>
<evidence type="ECO:0000256" key="5">
    <source>
        <dbReference type="ARBA" id="ARBA00023004"/>
    </source>
</evidence>
<feature type="binding site" evidence="6">
    <location>
        <position position="62"/>
    </location>
    <ligand>
        <name>Fe cation</name>
        <dbReference type="ChEBI" id="CHEBI:24875"/>
        <label>2</label>
    </ligand>
</feature>
<dbReference type="EMBL" id="BSFN01000006">
    <property type="protein sequence ID" value="GLK89541.1"/>
    <property type="molecule type" value="Genomic_DNA"/>
</dbReference>
<comment type="subunit">
    <text evidence="6">Monomer.</text>
</comment>
<reference evidence="8" key="1">
    <citation type="journal article" date="2014" name="Int. J. Syst. Evol. Microbiol.">
        <title>Complete genome sequence of Corynebacterium casei LMG S-19264T (=DSM 44701T), isolated from a smear-ripened cheese.</title>
        <authorList>
            <consortium name="US DOE Joint Genome Institute (JGI-PGF)"/>
            <person name="Walter F."/>
            <person name="Albersmeier A."/>
            <person name="Kalinowski J."/>
            <person name="Ruckert C."/>
        </authorList>
    </citation>
    <scope>NUCLEOTIDE SEQUENCE</scope>
    <source>
        <strain evidence="8">VKM B-2935</strain>
    </source>
</reference>
<dbReference type="NCBIfam" id="NF002007">
    <property type="entry name" value="PRK00808.1"/>
    <property type="match status" value="1"/>
</dbReference>
<evidence type="ECO:0000259" key="7">
    <source>
        <dbReference type="Pfam" id="PF01814"/>
    </source>
</evidence>
<dbReference type="InterPro" id="IPR023504">
    <property type="entry name" value="Bacteriohemerythrin-like"/>
</dbReference>
<dbReference type="CDD" id="cd12107">
    <property type="entry name" value="Hemerythrin"/>
    <property type="match status" value="1"/>
</dbReference>
<feature type="binding site" evidence="6">
    <location>
        <position position="62"/>
    </location>
    <ligand>
        <name>Fe cation</name>
        <dbReference type="ChEBI" id="CHEBI:24875"/>
        <label>1</label>
    </ligand>
</feature>
<keyword evidence="4 6" id="KW-0479">Metal-binding</keyword>
<dbReference type="GO" id="GO:0005344">
    <property type="term" value="F:oxygen carrier activity"/>
    <property type="evidence" value="ECO:0007669"/>
    <property type="project" value="UniProtKB-UniRule"/>
</dbReference>
<dbReference type="GO" id="GO:0005506">
    <property type="term" value="F:iron ion binding"/>
    <property type="evidence" value="ECO:0007669"/>
    <property type="project" value="UniProtKB-UniRule"/>
</dbReference>
<dbReference type="SUPFAM" id="SSF47188">
    <property type="entry name" value="Hemerythrin-like"/>
    <property type="match status" value="1"/>
</dbReference>
<evidence type="ECO:0000256" key="3">
    <source>
        <dbReference type="ARBA" id="ARBA00022621"/>
    </source>
</evidence>
<evidence type="ECO:0000313" key="8">
    <source>
        <dbReference type="EMBL" id="GLK89541.1"/>
    </source>
</evidence>
<dbReference type="NCBIfam" id="TIGR02481">
    <property type="entry name" value="hemeryth_dom"/>
    <property type="match status" value="1"/>
</dbReference>
<feature type="binding site" evidence="6">
    <location>
        <position position="116"/>
    </location>
    <ligand>
        <name>Fe cation</name>
        <dbReference type="ChEBI" id="CHEBI:24875"/>
        <label>2</label>
    </ligand>
</feature>
<sequence length="158" mass="18372">MAYLVWQEDLNTGIQIIDDQHKRIVAMINLLIHANENNHSREEVGEVLGELVDYTLSHFAFEEALLEEAGYAFTRPHKRVHEIFTARVSEFNLRFQAGEDVTQELINLLSRWLFNHIRNDDKAYAQTVKTNIAQLVENKHSGGWFSRSFKRFFGDAHA</sequence>
<keyword evidence="2 6" id="KW-0813">Transport</keyword>
<dbReference type="RefSeq" id="WP_271195731.1">
    <property type="nucleotide sequence ID" value="NZ_BSFN01000006.1"/>
</dbReference>
<dbReference type="InterPro" id="IPR012827">
    <property type="entry name" value="Hemerythrin_metal-bd"/>
</dbReference>
<keyword evidence="9" id="KW-1185">Reference proteome</keyword>
<dbReference type="InterPro" id="IPR035938">
    <property type="entry name" value="Hemerythrin-like_sf"/>
</dbReference>
<comment type="similarity">
    <text evidence="1 6">Belongs to the hemerythrin family.</text>
</comment>
<dbReference type="HAMAP" id="MF_00556">
    <property type="entry name" value="Hemerythrin"/>
    <property type="match status" value="1"/>
</dbReference>